<comment type="caution">
    <text evidence="6">The sequence shown here is derived from an EMBL/GenBank/DDBJ whole genome shotgun (WGS) entry which is preliminary data.</text>
</comment>
<gene>
    <name evidence="6" type="ORF">D9758_015733</name>
</gene>
<keyword evidence="7" id="KW-1185">Reference proteome</keyword>
<dbReference type="Gene3D" id="6.10.140.2220">
    <property type="match status" value="1"/>
</dbReference>
<accession>A0A8H5CSH0</accession>
<dbReference type="EMBL" id="JAACJM010000099">
    <property type="protein sequence ID" value="KAF5346788.1"/>
    <property type="molecule type" value="Genomic_DNA"/>
</dbReference>
<dbReference type="OrthoDB" id="2900625at2759"/>
<organism evidence="6 7">
    <name type="scientific">Tetrapyrgos nigripes</name>
    <dbReference type="NCBI Taxonomy" id="182062"/>
    <lineage>
        <taxon>Eukaryota</taxon>
        <taxon>Fungi</taxon>
        <taxon>Dikarya</taxon>
        <taxon>Basidiomycota</taxon>
        <taxon>Agaricomycotina</taxon>
        <taxon>Agaricomycetes</taxon>
        <taxon>Agaricomycetidae</taxon>
        <taxon>Agaricales</taxon>
        <taxon>Marasmiineae</taxon>
        <taxon>Marasmiaceae</taxon>
        <taxon>Tetrapyrgos</taxon>
    </lineage>
</organism>
<keyword evidence="3" id="KW-0862">Zinc</keyword>
<dbReference type="GO" id="GO:0008270">
    <property type="term" value="F:zinc ion binding"/>
    <property type="evidence" value="ECO:0007669"/>
    <property type="project" value="UniProtKB-KW"/>
</dbReference>
<dbReference type="Proteomes" id="UP000559256">
    <property type="component" value="Unassembled WGS sequence"/>
</dbReference>
<protein>
    <recommendedName>
        <fullName evidence="5">MYND-type domain-containing protein</fullName>
    </recommendedName>
</protein>
<keyword evidence="1" id="KW-0479">Metal-binding</keyword>
<reference evidence="6 7" key="1">
    <citation type="journal article" date="2020" name="ISME J.">
        <title>Uncovering the hidden diversity of litter-decomposition mechanisms in mushroom-forming fungi.</title>
        <authorList>
            <person name="Floudas D."/>
            <person name="Bentzer J."/>
            <person name="Ahren D."/>
            <person name="Johansson T."/>
            <person name="Persson P."/>
            <person name="Tunlid A."/>
        </authorList>
    </citation>
    <scope>NUCLEOTIDE SEQUENCE [LARGE SCALE GENOMIC DNA]</scope>
    <source>
        <strain evidence="6 7">CBS 291.85</strain>
    </source>
</reference>
<dbReference type="PROSITE" id="PS50865">
    <property type="entry name" value="ZF_MYND_2"/>
    <property type="match status" value="1"/>
</dbReference>
<dbReference type="AlphaFoldDB" id="A0A8H5CSH0"/>
<dbReference type="InterPro" id="IPR002893">
    <property type="entry name" value="Znf_MYND"/>
</dbReference>
<name>A0A8H5CSH0_9AGAR</name>
<evidence type="ECO:0000256" key="4">
    <source>
        <dbReference type="PROSITE-ProRule" id="PRU00134"/>
    </source>
</evidence>
<dbReference type="Pfam" id="PF01753">
    <property type="entry name" value="zf-MYND"/>
    <property type="match status" value="1"/>
</dbReference>
<dbReference type="SUPFAM" id="SSF144232">
    <property type="entry name" value="HIT/MYND zinc finger-like"/>
    <property type="match status" value="1"/>
</dbReference>
<evidence type="ECO:0000313" key="6">
    <source>
        <dbReference type="EMBL" id="KAF5346788.1"/>
    </source>
</evidence>
<evidence type="ECO:0000259" key="5">
    <source>
        <dbReference type="PROSITE" id="PS50865"/>
    </source>
</evidence>
<evidence type="ECO:0000256" key="2">
    <source>
        <dbReference type="ARBA" id="ARBA00022771"/>
    </source>
</evidence>
<feature type="domain" description="MYND-type" evidence="5">
    <location>
        <begin position="351"/>
        <end position="402"/>
    </location>
</feature>
<evidence type="ECO:0000313" key="7">
    <source>
        <dbReference type="Proteomes" id="UP000559256"/>
    </source>
</evidence>
<evidence type="ECO:0000256" key="3">
    <source>
        <dbReference type="ARBA" id="ARBA00022833"/>
    </source>
</evidence>
<evidence type="ECO:0000256" key="1">
    <source>
        <dbReference type="ARBA" id="ARBA00022723"/>
    </source>
</evidence>
<sequence>MDPSLFPTLVAVFSSIARTRPPQLEAEDKPAISSEHQWATGKSTIDLHVKALEEHVTGLWSWLSYVLDQFLERDTWQMEHPDLYQSYSFLSINVIANFMVQEPWRRCLFRTPDFTHKLTWMLLRSSSLEGENTDEAKTISYLLDAFDLFRKDSLWDVEKKKVAVVLLENPTRSTYTAYKPLITYLRTKGKGISLVEILQHVHILFSFWSTDWSIQAEMAKRGGLAWSSKFVANVFGQLCQLKGFSQDPYNAKLWQASKHSRTYTLTKNTIIRCVEVLTLHTPQVEILRSIARAIGDVKDRSLHSELHKVNGDTGGNVPECIFRLYSVFEDRNRLFRGQARLEYKRTLTCDNGECQRRAYADSDLPEGPRSLILRRCTGCFGQIYCSEACQKRSWKRRHREQCKRSALAYRKLFESPSIDLRFFVPSRTKENPQLELSSALLTRDIHRYSKEVCESVQQRPACPPDAKQPPIFTPIIRLDYGALQI</sequence>
<proteinExistence type="predicted"/>
<keyword evidence="2 4" id="KW-0863">Zinc-finger</keyword>